<dbReference type="GO" id="GO:0000932">
    <property type="term" value="C:P-body"/>
    <property type="evidence" value="ECO:0007669"/>
    <property type="project" value="TreeGrafter"/>
</dbReference>
<evidence type="ECO:0000256" key="2">
    <source>
        <dbReference type="ARBA" id="ARBA00008778"/>
    </source>
</evidence>
<dbReference type="PANTHER" id="PTHR16290">
    <property type="entry name" value="TRANSCRIPTION FACTOR SMIF DECAPPING ENZYME DCP1"/>
    <property type="match status" value="1"/>
</dbReference>
<evidence type="ECO:0000256" key="1">
    <source>
        <dbReference type="ARBA" id="ARBA00004496"/>
    </source>
</evidence>
<sequence length="129" mass="15069">MSSINLRTLQRIDDRVTLVVESASQTAVYRFGDDQAWQPCEFEGSLHVFHRSEVPKFGWIVINRSNPTNLMELLTPGVEIQLKEPYLLYKNTKNVIYCIWFYDSTECKKVCQTIQKFMGTTYYKSLNSI</sequence>
<dbReference type="Gene3D" id="2.30.29.30">
    <property type="entry name" value="Pleckstrin-homology domain (PH domain)/Phosphotyrosine-binding domain (PTB)"/>
    <property type="match status" value="1"/>
</dbReference>
<dbReference type="GO" id="GO:0006397">
    <property type="term" value="P:mRNA processing"/>
    <property type="evidence" value="ECO:0007669"/>
    <property type="project" value="UniProtKB-KW"/>
</dbReference>
<evidence type="ECO:0000256" key="4">
    <source>
        <dbReference type="ARBA" id="ARBA00022664"/>
    </source>
</evidence>
<dbReference type="EMBL" id="GGYP01003058">
    <property type="protein sequence ID" value="MDE47829.1"/>
    <property type="molecule type" value="Transcribed_RNA"/>
</dbReference>
<dbReference type="GO" id="GO:0000290">
    <property type="term" value="P:deadenylation-dependent decapping of nuclear-transcribed mRNA"/>
    <property type="evidence" value="ECO:0007669"/>
    <property type="project" value="InterPro"/>
</dbReference>
<gene>
    <name evidence="5" type="primary">DCP1B</name>
    <name evidence="5" type="ORF">g.20054</name>
</gene>
<name>A0A6G1SBT1_9ACAR</name>
<accession>A0A6G1SBT1</accession>
<dbReference type="GO" id="GO:0003729">
    <property type="term" value="F:mRNA binding"/>
    <property type="evidence" value="ECO:0007669"/>
    <property type="project" value="TreeGrafter"/>
</dbReference>
<dbReference type="CDD" id="cd13182">
    <property type="entry name" value="EVH1-like_Dcp1"/>
    <property type="match status" value="1"/>
</dbReference>
<proteinExistence type="inferred from homology"/>
<dbReference type="InterPro" id="IPR011993">
    <property type="entry name" value="PH-like_dom_sf"/>
</dbReference>
<reference evidence="5" key="1">
    <citation type="submission" date="2018-10" db="EMBL/GenBank/DDBJ databases">
        <title>Transcriptome assembly of Aceria tosichella (Wheat curl mite) Type 2.</title>
        <authorList>
            <person name="Scully E.D."/>
            <person name="Geib S.M."/>
            <person name="Palmer N.A."/>
            <person name="Gupta A.K."/>
            <person name="Sarath G."/>
            <person name="Tatineni S."/>
        </authorList>
    </citation>
    <scope>NUCLEOTIDE SEQUENCE</scope>
    <source>
        <strain evidence="5">LincolnNE</strain>
    </source>
</reference>
<dbReference type="GO" id="GO:0031087">
    <property type="term" value="P:deadenylation-independent decapping of nuclear-transcribed mRNA"/>
    <property type="evidence" value="ECO:0007669"/>
    <property type="project" value="TreeGrafter"/>
</dbReference>
<keyword evidence="4" id="KW-0507">mRNA processing</keyword>
<keyword evidence="3" id="KW-0963">Cytoplasm</keyword>
<dbReference type="SUPFAM" id="SSF50729">
    <property type="entry name" value="PH domain-like"/>
    <property type="match status" value="1"/>
</dbReference>
<evidence type="ECO:0000313" key="5">
    <source>
        <dbReference type="EMBL" id="MDE47829.1"/>
    </source>
</evidence>
<comment type="similarity">
    <text evidence="2">Belongs to the DCP1 family.</text>
</comment>
<evidence type="ECO:0000256" key="3">
    <source>
        <dbReference type="ARBA" id="ARBA00022490"/>
    </source>
</evidence>
<protein>
    <submittedName>
        <fullName evidence="5">mRNA-decapping enzyme 1B</fullName>
    </submittedName>
</protein>
<dbReference type="InterPro" id="IPR010334">
    <property type="entry name" value="Dcp1"/>
</dbReference>
<organism evidence="5">
    <name type="scientific">Aceria tosichella</name>
    <name type="common">wheat curl mite</name>
    <dbReference type="NCBI Taxonomy" id="561515"/>
    <lineage>
        <taxon>Eukaryota</taxon>
        <taxon>Metazoa</taxon>
        <taxon>Ecdysozoa</taxon>
        <taxon>Arthropoda</taxon>
        <taxon>Chelicerata</taxon>
        <taxon>Arachnida</taxon>
        <taxon>Acari</taxon>
        <taxon>Acariformes</taxon>
        <taxon>Trombidiformes</taxon>
        <taxon>Prostigmata</taxon>
        <taxon>Eupodina</taxon>
        <taxon>Eriophyoidea</taxon>
        <taxon>Eriophyidae</taxon>
        <taxon>Eriophyinae</taxon>
        <taxon>Aceriini</taxon>
        <taxon>Aceria</taxon>
    </lineage>
</organism>
<comment type="subcellular location">
    <subcellularLocation>
        <location evidence="1">Cytoplasm</location>
    </subcellularLocation>
</comment>
<dbReference type="PANTHER" id="PTHR16290:SF0">
    <property type="entry name" value="DECAPPING PROTEIN 1, ISOFORM A"/>
    <property type="match status" value="1"/>
</dbReference>
<dbReference type="Pfam" id="PF06058">
    <property type="entry name" value="DCP1"/>
    <property type="match status" value="1"/>
</dbReference>
<dbReference type="GO" id="GO:0008047">
    <property type="term" value="F:enzyme activator activity"/>
    <property type="evidence" value="ECO:0007669"/>
    <property type="project" value="InterPro"/>
</dbReference>
<dbReference type="AlphaFoldDB" id="A0A6G1SBT1"/>